<dbReference type="FunFam" id="3.30.60.30:FF:000116">
    <property type="entry name" value="Serine protease inhibitor, Kazal-type family protein"/>
    <property type="match status" value="1"/>
</dbReference>
<gene>
    <name evidence="3" type="primary">LOC115747601</name>
</gene>
<keyword evidence="1" id="KW-0472">Membrane</keyword>
<dbReference type="PANTHER" id="PTHR34376:SF2">
    <property type="entry name" value="SERINE PROTEASE INHIBITOR, KAZAL-TYPE FAMILY PROTEIN"/>
    <property type="match status" value="1"/>
</dbReference>
<organism evidence="2 3">
    <name type="scientific">Rhodamnia argentea</name>
    <dbReference type="NCBI Taxonomy" id="178133"/>
    <lineage>
        <taxon>Eukaryota</taxon>
        <taxon>Viridiplantae</taxon>
        <taxon>Streptophyta</taxon>
        <taxon>Embryophyta</taxon>
        <taxon>Tracheophyta</taxon>
        <taxon>Spermatophyta</taxon>
        <taxon>Magnoliopsida</taxon>
        <taxon>eudicotyledons</taxon>
        <taxon>Gunneridae</taxon>
        <taxon>Pentapetalae</taxon>
        <taxon>rosids</taxon>
        <taxon>malvids</taxon>
        <taxon>Myrtales</taxon>
        <taxon>Myrtaceae</taxon>
        <taxon>Myrtoideae</taxon>
        <taxon>Myrteae</taxon>
        <taxon>Australasian group</taxon>
        <taxon>Rhodamnia</taxon>
    </lineage>
</organism>
<dbReference type="PANTHER" id="PTHR34376">
    <property type="entry name" value="SERINE PROTEASE INHIBITOR, KAZAL-TYPE FAMILY PROTEIN"/>
    <property type="match status" value="1"/>
</dbReference>
<dbReference type="KEGG" id="rarg:115747601"/>
<dbReference type="GeneID" id="115747601"/>
<evidence type="ECO:0000313" key="3">
    <source>
        <dbReference type="RefSeq" id="XP_030539669.1"/>
    </source>
</evidence>
<keyword evidence="1" id="KW-1133">Transmembrane helix</keyword>
<evidence type="ECO:0000313" key="2">
    <source>
        <dbReference type="Proteomes" id="UP000827889"/>
    </source>
</evidence>
<dbReference type="OrthoDB" id="1916993at2759"/>
<name>A0A8B8PXZ1_9MYRT</name>
<feature type="transmembrane region" description="Helical" evidence="1">
    <location>
        <begin position="114"/>
        <end position="134"/>
    </location>
</feature>
<dbReference type="Gene3D" id="3.30.60.30">
    <property type="match status" value="1"/>
</dbReference>
<reference evidence="3" key="1">
    <citation type="submission" date="2025-08" db="UniProtKB">
        <authorList>
            <consortium name="RefSeq"/>
        </authorList>
    </citation>
    <scope>IDENTIFICATION</scope>
    <source>
        <tissue evidence="3">Leaf</tissue>
    </source>
</reference>
<proteinExistence type="predicted"/>
<sequence>MIMDPPIPKLHLVVGFAIVATLLFFSSPVRSEPQISGSAIRLPSEGSDRGGLCSGSARPGSCPVKCFRADPVCGVDGVTYWCGCADAACSGVEVAKLGYCEVGNGGSGPLSGQALLLVHIVWLIVLGFSVLFGLF</sequence>
<dbReference type="RefSeq" id="XP_030539669.1">
    <property type="nucleotide sequence ID" value="XM_030683809.2"/>
</dbReference>
<evidence type="ECO:0000256" key="1">
    <source>
        <dbReference type="SAM" id="Phobius"/>
    </source>
</evidence>
<dbReference type="AlphaFoldDB" id="A0A8B8PXZ1"/>
<protein>
    <submittedName>
        <fullName evidence="3">Uncharacterized protein LOC115747601</fullName>
    </submittedName>
</protein>
<keyword evidence="2" id="KW-1185">Reference proteome</keyword>
<dbReference type="Proteomes" id="UP000827889">
    <property type="component" value="Chromosome 10"/>
</dbReference>
<accession>A0A8B8PXZ1</accession>
<keyword evidence="1" id="KW-0812">Transmembrane</keyword>